<dbReference type="EMBL" id="OU898280">
    <property type="protein sequence ID" value="CAG9834901.1"/>
    <property type="molecule type" value="Genomic_DNA"/>
</dbReference>
<dbReference type="Proteomes" id="UP001153709">
    <property type="component" value="Chromosome 5"/>
</dbReference>
<sequence>MNISSSSEFSEEDPYADSGTDYVLSDFSNSDVPGPSRRRSKHFLRVGSQKTIVCKKAFCILHEVSKNRVSQIAKNLTLGSIMSPSDNLGKQSNRPNKISESIIPQIGEHMRSFPRRKSHYSRKHNQKRYVLSPEFKNVAKMHRLYLKKYGPEKYVLEDGKDLKVIRLLVTYDFYHRQFNLNHNLNIGHPRSDAYQKCDRLNNTIAAVVSAETKTLLETEKRLHLLKAEIFYTK</sequence>
<keyword evidence="3" id="KW-1185">Reference proteome</keyword>
<name>A0A9N9SYD8_DIABA</name>
<dbReference type="OrthoDB" id="6781428at2759"/>
<evidence type="ECO:0000313" key="3">
    <source>
        <dbReference type="Proteomes" id="UP001153709"/>
    </source>
</evidence>
<feature type="region of interest" description="Disordered" evidence="1">
    <location>
        <begin position="1"/>
        <end position="41"/>
    </location>
</feature>
<evidence type="ECO:0000313" key="2">
    <source>
        <dbReference type="EMBL" id="CAG9834901.1"/>
    </source>
</evidence>
<evidence type="ECO:0000256" key="1">
    <source>
        <dbReference type="SAM" id="MobiDB-lite"/>
    </source>
</evidence>
<gene>
    <name evidence="2" type="ORF">DIABBA_LOCUS8156</name>
</gene>
<dbReference type="AlphaFoldDB" id="A0A9N9SYD8"/>
<protein>
    <submittedName>
        <fullName evidence="2">Uncharacterized protein</fullName>
    </submittedName>
</protein>
<reference evidence="2" key="1">
    <citation type="submission" date="2022-01" db="EMBL/GenBank/DDBJ databases">
        <authorList>
            <person name="King R."/>
        </authorList>
    </citation>
    <scope>NUCLEOTIDE SEQUENCE</scope>
</reference>
<proteinExistence type="predicted"/>
<accession>A0A9N9SYD8</accession>
<organism evidence="2 3">
    <name type="scientific">Diabrotica balteata</name>
    <name type="common">Banded cucumber beetle</name>
    <dbReference type="NCBI Taxonomy" id="107213"/>
    <lineage>
        <taxon>Eukaryota</taxon>
        <taxon>Metazoa</taxon>
        <taxon>Ecdysozoa</taxon>
        <taxon>Arthropoda</taxon>
        <taxon>Hexapoda</taxon>
        <taxon>Insecta</taxon>
        <taxon>Pterygota</taxon>
        <taxon>Neoptera</taxon>
        <taxon>Endopterygota</taxon>
        <taxon>Coleoptera</taxon>
        <taxon>Polyphaga</taxon>
        <taxon>Cucujiformia</taxon>
        <taxon>Chrysomeloidea</taxon>
        <taxon>Chrysomelidae</taxon>
        <taxon>Galerucinae</taxon>
        <taxon>Diabroticina</taxon>
        <taxon>Diabroticites</taxon>
        <taxon>Diabrotica</taxon>
    </lineage>
</organism>